<organism evidence="1 2">
    <name type="scientific">Ornithinimicrobium humiphilum</name>
    <dbReference type="NCBI Taxonomy" id="125288"/>
    <lineage>
        <taxon>Bacteria</taxon>
        <taxon>Bacillati</taxon>
        <taxon>Actinomycetota</taxon>
        <taxon>Actinomycetes</taxon>
        <taxon>Micrococcales</taxon>
        <taxon>Ornithinimicrobiaceae</taxon>
        <taxon>Ornithinimicrobium</taxon>
    </lineage>
</organism>
<sequence length="102" mass="10811">MRSVRGTSPGAHRSTSCLIRCRHTSPGMNATAPTTITSATDVQGVTNDEQASVPLRKMDGEFVELTGRNGSGSRSAGIESARIVSLGYTPAIHIDTCRHTVR</sequence>
<evidence type="ECO:0000313" key="1">
    <source>
        <dbReference type="EMBL" id="TQM95527.1"/>
    </source>
</evidence>
<keyword evidence="2" id="KW-1185">Reference proteome</keyword>
<accession>A0A543KKB6</accession>
<proteinExistence type="predicted"/>
<evidence type="ECO:0000313" key="2">
    <source>
        <dbReference type="Proteomes" id="UP000315133"/>
    </source>
</evidence>
<dbReference type="EMBL" id="VFPU01000001">
    <property type="protein sequence ID" value="TQM95527.1"/>
    <property type="molecule type" value="Genomic_DNA"/>
</dbReference>
<name>A0A543KKB6_9MICO</name>
<protein>
    <submittedName>
        <fullName evidence="1">Uncharacterized protein</fullName>
    </submittedName>
</protein>
<dbReference type="Proteomes" id="UP000315133">
    <property type="component" value="Unassembled WGS sequence"/>
</dbReference>
<reference evidence="1 2" key="1">
    <citation type="submission" date="2019-06" db="EMBL/GenBank/DDBJ databases">
        <title>Sequencing the genomes of 1000 actinobacteria strains.</title>
        <authorList>
            <person name="Klenk H.-P."/>
        </authorList>
    </citation>
    <scope>NUCLEOTIDE SEQUENCE [LARGE SCALE GENOMIC DNA]</scope>
    <source>
        <strain evidence="1 2">DSM 12362</strain>
    </source>
</reference>
<gene>
    <name evidence="1" type="ORF">FB476_0371</name>
</gene>
<dbReference type="AlphaFoldDB" id="A0A543KKB6"/>
<comment type="caution">
    <text evidence="1">The sequence shown here is derived from an EMBL/GenBank/DDBJ whole genome shotgun (WGS) entry which is preliminary data.</text>
</comment>